<evidence type="ECO:0000313" key="3">
    <source>
        <dbReference type="Proteomes" id="UP000324800"/>
    </source>
</evidence>
<comment type="caution">
    <text evidence="2">The sequence shown here is derived from an EMBL/GenBank/DDBJ whole genome shotgun (WGS) entry which is preliminary data.</text>
</comment>
<gene>
    <name evidence="2" type="ORF">EZS28_000607</name>
</gene>
<name>A0A5J4XAN8_9EUKA</name>
<evidence type="ECO:0000256" key="1">
    <source>
        <dbReference type="SAM" id="MobiDB-lite"/>
    </source>
</evidence>
<accession>A0A5J4XAN8</accession>
<reference evidence="2 3" key="1">
    <citation type="submission" date="2019-03" db="EMBL/GenBank/DDBJ databases">
        <title>Single cell metagenomics reveals metabolic interactions within the superorganism composed of flagellate Streblomastix strix and complex community of Bacteroidetes bacteria on its surface.</title>
        <authorList>
            <person name="Treitli S.C."/>
            <person name="Kolisko M."/>
            <person name="Husnik F."/>
            <person name="Keeling P."/>
            <person name="Hampl V."/>
        </authorList>
    </citation>
    <scope>NUCLEOTIDE SEQUENCE [LARGE SCALE GENOMIC DNA]</scope>
    <source>
        <strain evidence="2">ST1C</strain>
    </source>
</reference>
<feature type="compositionally biased region" description="Basic and acidic residues" evidence="1">
    <location>
        <begin position="97"/>
        <end position="120"/>
    </location>
</feature>
<feature type="compositionally biased region" description="Low complexity" evidence="1">
    <location>
        <begin position="52"/>
        <end position="66"/>
    </location>
</feature>
<feature type="compositionally biased region" description="Polar residues" evidence="1">
    <location>
        <begin position="134"/>
        <end position="143"/>
    </location>
</feature>
<organism evidence="2 3">
    <name type="scientific">Streblomastix strix</name>
    <dbReference type="NCBI Taxonomy" id="222440"/>
    <lineage>
        <taxon>Eukaryota</taxon>
        <taxon>Metamonada</taxon>
        <taxon>Preaxostyla</taxon>
        <taxon>Oxymonadida</taxon>
        <taxon>Streblomastigidae</taxon>
        <taxon>Streblomastix</taxon>
    </lineage>
</organism>
<dbReference type="Proteomes" id="UP000324800">
    <property type="component" value="Unassembled WGS sequence"/>
</dbReference>
<evidence type="ECO:0000313" key="2">
    <source>
        <dbReference type="EMBL" id="KAA6403866.1"/>
    </source>
</evidence>
<proteinExistence type="predicted"/>
<sequence length="222" mass="25655">MNEWKKGNIIAGEDYDEMPNGEIMGRYAKKLLKSGSQICSPHNKHHEALHSVQKVKQNKKQVVSTELLEDEEDWEEWSASSTSEESSSSSSSLSQSEDEKKKQKEKKEKKKLKDKEKKDANNLVQNKQGKEANDSLSDYQKQSQTDKKELAIEKSQNNTIGNQIQNPQVEQMKHRAKKYVVFNFINMRLEEMLLSYNHGEGEGEDQKIHLIDFDNSFLQNHV</sequence>
<protein>
    <submittedName>
        <fullName evidence="2">Uncharacterized protein</fullName>
    </submittedName>
</protein>
<feature type="region of interest" description="Disordered" evidence="1">
    <location>
        <begin position="38"/>
        <end position="147"/>
    </location>
</feature>
<dbReference type="EMBL" id="SNRW01000052">
    <property type="protein sequence ID" value="KAA6403866.1"/>
    <property type="molecule type" value="Genomic_DNA"/>
</dbReference>
<feature type="compositionally biased region" description="Low complexity" evidence="1">
    <location>
        <begin position="77"/>
        <end position="95"/>
    </location>
</feature>
<feature type="compositionally biased region" description="Acidic residues" evidence="1">
    <location>
        <begin position="67"/>
        <end position="76"/>
    </location>
</feature>
<dbReference type="AlphaFoldDB" id="A0A5J4XAN8"/>